<dbReference type="Pfam" id="PF00083">
    <property type="entry name" value="Sugar_tr"/>
    <property type="match status" value="1"/>
</dbReference>
<keyword evidence="4 7" id="KW-1133">Transmembrane helix</keyword>
<dbReference type="SUPFAM" id="SSF103473">
    <property type="entry name" value="MFS general substrate transporter"/>
    <property type="match status" value="1"/>
</dbReference>
<dbReference type="InterPro" id="IPR005828">
    <property type="entry name" value="MFS_sugar_transport-like"/>
</dbReference>
<dbReference type="RefSeq" id="WP_306997708.1">
    <property type="nucleotide sequence ID" value="NZ_JAUSUT010000001.1"/>
</dbReference>
<feature type="transmembrane region" description="Helical" evidence="7">
    <location>
        <begin position="376"/>
        <end position="394"/>
    </location>
</feature>
<dbReference type="InterPro" id="IPR020846">
    <property type="entry name" value="MFS_dom"/>
</dbReference>
<feature type="domain" description="Major facilitator superfamily (MFS) profile" evidence="8">
    <location>
        <begin position="73"/>
        <end position="489"/>
    </location>
</feature>
<dbReference type="PANTHER" id="PTHR23511:SF34">
    <property type="entry name" value="SYNAPTIC VESICLE GLYCOPROTEIN 2"/>
    <property type="match status" value="1"/>
</dbReference>
<protein>
    <submittedName>
        <fullName evidence="9">MFS transporter</fullName>
    </submittedName>
</protein>
<evidence type="ECO:0000313" key="10">
    <source>
        <dbReference type="Proteomes" id="UP001229651"/>
    </source>
</evidence>
<feature type="region of interest" description="Disordered" evidence="6">
    <location>
        <begin position="29"/>
        <end position="56"/>
    </location>
</feature>
<feature type="transmembrane region" description="Helical" evidence="7">
    <location>
        <begin position="442"/>
        <end position="460"/>
    </location>
</feature>
<gene>
    <name evidence="9" type="ORF">FB470_006478</name>
</gene>
<feature type="transmembrane region" description="Helical" evidence="7">
    <location>
        <begin position="229"/>
        <end position="251"/>
    </location>
</feature>
<evidence type="ECO:0000256" key="2">
    <source>
        <dbReference type="ARBA" id="ARBA00022448"/>
    </source>
</evidence>
<feature type="transmembrane region" description="Helical" evidence="7">
    <location>
        <begin position="75"/>
        <end position="94"/>
    </location>
</feature>
<evidence type="ECO:0000256" key="5">
    <source>
        <dbReference type="ARBA" id="ARBA00023136"/>
    </source>
</evidence>
<dbReference type="Proteomes" id="UP001229651">
    <property type="component" value="Unassembled WGS sequence"/>
</dbReference>
<accession>A0ABU0F4H0</accession>
<dbReference type="PANTHER" id="PTHR23511">
    <property type="entry name" value="SYNAPTIC VESICLE GLYCOPROTEIN 2"/>
    <property type="match status" value="1"/>
</dbReference>
<dbReference type="Gene3D" id="1.20.1250.20">
    <property type="entry name" value="MFS general substrate transporter like domains"/>
    <property type="match status" value="1"/>
</dbReference>
<evidence type="ECO:0000313" key="9">
    <source>
        <dbReference type="EMBL" id="MDQ0382484.1"/>
    </source>
</evidence>
<evidence type="ECO:0000256" key="4">
    <source>
        <dbReference type="ARBA" id="ARBA00022989"/>
    </source>
</evidence>
<evidence type="ECO:0000256" key="1">
    <source>
        <dbReference type="ARBA" id="ARBA00004651"/>
    </source>
</evidence>
<feature type="transmembrane region" description="Helical" evidence="7">
    <location>
        <begin position="169"/>
        <end position="190"/>
    </location>
</feature>
<feature type="transmembrane region" description="Helical" evidence="7">
    <location>
        <begin position="466"/>
        <end position="486"/>
    </location>
</feature>
<keyword evidence="5 7" id="KW-0472">Membrane</keyword>
<feature type="transmembrane region" description="Helical" evidence="7">
    <location>
        <begin position="312"/>
        <end position="330"/>
    </location>
</feature>
<comment type="subcellular location">
    <subcellularLocation>
        <location evidence="1">Cell membrane</location>
        <topology evidence="1">Multi-pass membrane protein</topology>
    </subcellularLocation>
</comment>
<comment type="caution">
    <text evidence="9">The sequence shown here is derived from an EMBL/GenBank/DDBJ whole genome shotgun (WGS) entry which is preliminary data.</text>
</comment>
<dbReference type="PROSITE" id="PS50850">
    <property type="entry name" value="MFS"/>
    <property type="match status" value="1"/>
</dbReference>
<dbReference type="EMBL" id="JAUSUT010000001">
    <property type="protein sequence ID" value="MDQ0382484.1"/>
    <property type="molecule type" value="Genomic_DNA"/>
</dbReference>
<name>A0ABU0F4H0_9PSEU</name>
<feature type="transmembrane region" description="Helical" evidence="7">
    <location>
        <begin position="202"/>
        <end position="223"/>
    </location>
</feature>
<sequence length="508" mass="54237">MREAKLRLPRRNGFSTVASITHACAGAPFSRRRQPRSRRADHMTIPEHEATNQRNSYSAPARLSSLPIVTRSQKLWCAVLGALFAFDLVDINSFSYAAPAISQEWGLSLKDVSVVTSVTFLGMFAGGLVGGRVSDRFGRKRTIIGAVLAYSLFSLLTTLATTLPALLALRFFTGFGVQAMTGVLIVYVAEMFPKRSRGRYQAVLLAVGLIGVPVAAWFARLTIPAGPGMWRWVFVLGAAGAVVGIAGIRILPESVRWQSMHGDHLGAKATVARLEAEATSKVGGRLPTPVEEPAVRPGRAAELLRGRNRRNAIVMSVSTILIVIAFYGYNAYVPTLLVHQGYSTTQALGFTSYFSIAAVPGALLAWPVVDRWERKVLLPVMTVIVGALVVAFGAAGQPAIVLVTGFLVTMFLQTQTVFLYAYLPEMFPTPLRGLGTGLANGLGRIGVFAAGFGTAGLVAVLGFGGYFAVIAGVLVLGGATIGLFGMRTTNRPLLEDQTSTGEQHKDPA</sequence>
<feature type="compositionally biased region" description="Basic and acidic residues" evidence="6">
    <location>
        <begin position="38"/>
        <end position="51"/>
    </location>
</feature>
<feature type="transmembrane region" description="Helical" evidence="7">
    <location>
        <begin position="350"/>
        <end position="369"/>
    </location>
</feature>
<feature type="transmembrane region" description="Helical" evidence="7">
    <location>
        <begin position="400"/>
        <end position="422"/>
    </location>
</feature>
<feature type="transmembrane region" description="Helical" evidence="7">
    <location>
        <begin position="114"/>
        <end position="131"/>
    </location>
</feature>
<evidence type="ECO:0000256" key="3">
    <source>
        <dbReference type="ARBA" id="ARBA00022692"/>
    </source>
</evidence>
<evidence type="ECO:0000256" key="7">
    <source>
        <dbReference type="SAM" id="Phobius"/>
    </source>
</evidence>
<evidence type="ECO:0000259" key="8">
    <source>
        <dbReference type="PROSITE" id="PS50850"/>
    </source>
</evidence>
<keyword evidence="2" id="KW-0813">Transport</keyword>
<proteinExistence type="predicted"/>
<feature type="transmembrane region" description="Helical" evidence="7">
    <location>
        <begin position="143"/>
        <end position="163"/>
    </location>
</feature>
<keyword evidence="3 7" id="KW-0812">Transmembrane</keyword>
<keyword evidence="10" id="KW-1185">Reference proteome</keyword>
<evidence type="ECO:0000256" key="6">
    <source>
        <dbReference type="SAM" id="MobiDB-lite"/>
    </source>
</evidence>
<dbReference type="PROSITE" id="PS00216">
    <property type="entry name" value="SUGAR_TRANSPORT_1"/>
    <property type="match status" value="1"/>
</dbReference>
<dbReference type="InterPro" id="IPR036259">
    <property type="entry name" value="MFS_trans_sf"/>
</dbReference>
<organism evidence="9 10">
    <name type="scientific">Amycolatopsis thermophila</name>
    <dbReference type="NCBI Taxonomy" id="206084"/>
    <lineage>
        <taxon>Bacteria</taxon>
        <taxon>Bacillati</taxon>
        <taxon>Actinomycetota</taxon>
        <taxon>Actinomycetes</taxon>
        <taxon>Pseudonocardiales</taxon>
        <taxon>Pseudonocardiaceae</taxon>
        <taxon>Amycolatopsis</taxon>
    </lineage>
</organism>
<reference evidence="9 10" key="1">
    <citation type="submission" date="2023-07" db="EMBL/GenBank/DDBJ databases">
        <title>Sequencing the genomes of 1000 actinobacteria strains.</title>
        <authorList>
            <person name="Klenk H.-P."/>
        </authorList>
    </citation>
    <scope>NUCLEOTIDE SEQUENCE [LARGE SCALE GENOMIC DNA]</scope>
    <source>
        <strain evidence="9 10">DSM 45805</strain>
    </source>
</reference>
<dbReference type="CDD" id="cd17316">
    <property type="entry name" value="MFS_SV2_like"/>
    <property type="match status" value="1"/>
</dbReference>
<dbReference type="InterPro" id="IPR005829">
    <property type="entry name" value="Sugar_transporter_CS"/>
</dbReference>